<name>A0A6G1LDT6_9PEZI</name>
<sequence>MAGAAQVVLLITYLAGPTSFKLVLVIMAVARLRNPIRASRTCEFVDSFVELFGQRCGIQSVAGMSSVEAHSLSLQEIIHWTLTIQSGNRDDQQVRCLSTKCLHRSCSRHFNCSDYCSQVRRK</sequence>
<reference evidence="2" key="1">
    <citation type="journal article" date="2020" name="Stud. Mycol.">
        <title>101 Dothideomycetes genomes: a test case for predicting lifestyles and emergence of pathogens.</title>
        <authorList>
            <person name="Haridas S."/>
            <person name="Albert R."/>
            <person name="Binder M."/>
            <person name="Bloem J."/>
            <person name="Labutti K."/>
            <person name="Salamov A."/>
            <person name="Andreopoulos B."/>
            <person name="Baker S."/>
            <person name="Barry K."/>
            <person name="Bills G."/>
            <person name="Bluhm B."/>
            <person name="Cannon C."/>
            <person name="Castanera R."/>
            <person name="Culley D."/>
            <person name="Daum C."/>
            <person name="Ezra D."/>
            <person name="Gonzalez J."/>
            <person name="Henrissat B."/>
            <person name="Kuo A."/>
            <person name="Liang C."/>
            <person name="Lipzen A."/>
            <person name="Lutzoni F."/>
            <person name="Magnuson J."/>
            <person name="Mondo S."/>
            <person name="Nolan M."/>
            <person name="Ohm R."/>
            <person name="Pangilinan J."/>
            <person name="Park H.-J."/>
            <person name="Ramirez L."/>
            <person name="Alfaro M."/>
            <person name="Sun H."/>
            <person name="Tritt A."/>
            <person name="Yoshinaga Y."/>
            <person name="Zwiers L.-H."/>
            <person name="Turgeon B."/>
            <person name="Goodwin S."/>
            <person name="Spatafora J."/>
            <person name="Crous P."/>
            <person name="Grigoriev I."/>
        </authorList>
    </citation>
    <scope>NUCLEOTIDE SEQUENCE</scope>
    <source>
        <strain evidence="2">CBS 116005</strain>
    </source>
</reference>
<organism evidence="2 3">
    <name type="scientific">Teratosphaeria nubilosa</name>
    <dbReference type="NCBI Taxonomy" id="161662"/>
    <lineage>
        <taxon>Eukaryota</taxon>
        <taxon>Fungi</taxon>
        <taxon>Dikarya</taxon>
        <taxon>Ascomycota</taxon>
        <taxon>Pezizomycotina</taxon>
        <taxon>Dothideomycetes</taxon>
        <taxon>Dothideomycetidae</taxon>
        <taxon>Mycosphaerellales</taxon>
        <taxon>Teratosphaeriaceae</taxon>
        <taxon>Teratosphaeria</taxon>
    </lineage>
</organism>
<feature type="transmembrane region" description="Helical" evidence="1">
    <location>
        <begin position="6"/>
        <end position="30"/>
    </location>
</feature>
<evidence type="ECO:0000313" key="2">
    <source>
        <dbReference type="EMBL" id="KAF2771057.1"/>
    </source>
</evidence>
<evidence type="ECO:0000313" key="3">
    <source>
        <dbReference type="Proteomes" id="UP000799436"/>
    </source>
</evidence>
<keyword evidence="1" id="KW-0812">Transmembrane</keyword>
<evidence type="ECO:0000256" key="1">
    <source>
        <dbReference type="SAM" id="Phobius"/>
    </source>
</evidence>
<protein>
    <submittedName>
        <fullName evidence="2">Uncharacterized protein</fullName>
    </submittedName>
</protein>
<dbReference type="AlphaFoldDB" id="A0A6G1LDT6"/>
<dbReference type="Proteomes" id="UP000799436">
    <property type="component" value="Unassembled WGS sequence"/>
</dbReference>
<dbReference type="EMBL" id="ML995821">
    <property type="protein sequence ID" value="KAF2771057.1"/>
    <property type="molecule type" value="Genomic_DNA"/>
</dbReference>
<keyword evidence="3" id="KW-1185">Reference proteome</keyword>
<keyword evidence="1" id="KW-0472">Membrane</keyword>
<keyword evidence="1" id="KW-1133">Transmembrane helix</keyword>
<proteinExistence type="predicted"/>
<accession>A0A6G1LDT6</accession>
<gene>
    <name evidence="2" type="ORF">EJ03DRAFT_44764</name>
</gene>